<dbReference type="InterPro" id="IPR003593">
    <property type="entry name" value="AAA+_ATPase"/>
</dbReference>
<reference evidence="4 5" key="1">
    <citation type="journal article" date="2018" name="BMC Genomics">
        <title>Comparative genome analyses reveal sequence features reflecting distinct modes of host-adaptation between dicot and monocot powdery mildew.</title>
        <authorList>
            <person name="Wu Y."/>
            <person name="Ma X."/>
            <person name="Pan Z."/>
            <person name="Kale S.D."/>
            <person name="Song Y."/>
            <person name="King H."/>
            <person name="Zhang Q."/>
            <person name="Presley C."/>
            <person name="Deng X."/>
            <person name="Wei C.I."/>
            <person name="Xiao S."/>
        </authorList>
    </citation>
    <scope>NUCLEOTIDE SEQUENCE [LARGE SCALE GENOMIC DNA]</scope>
    <source>
        <strain evidence="4">UMSG3</strain>
    </source>
</reference>
<dbReference type="Gene3D" id="3.40.50.300">
    <property type="entry name" value="P-loop containing nucleotide triphosphate hydrolases"/>
    <property type="match status" value="2"/>
</dbReference>
<feature type="domain" description="AAA+ ATPase" evidence="3">
    <location>
        <begin position="513"/>
        <end position="649"/>
    </location>
</feature>
<dbReference type="InterPro" id="IPR041569">
    <property type="entry name" value="AAA_lid_3"/>
</dbReference>
<evidence type="ECO:0000313" key="5">
    <source>
        <dbReference type="Proteomes" id="UP000283383"/>
    </source>
</evidence>
<organism evidence="4 5">
    <name type="scientific">Golovinomyces cichoracearum</name>
    <dbReference type="NCBI Taxonomy" id="62708"/>
    <lineage>
        <taxon>Eukaryota</taxon>
        <taxon>Fungi</taxon>
        <taxon>Dikarya</taxon>
        <taxon>Ascomycota</taxon>
        <taxon>Pezizomycotina</taxon>
        <taxon>Leotiomycetes</taxon>
        <taxon>Erysiphales</taxon>
        <taxon>Erysiphaceae</taxon>
        <taxon>Golovinomyces</taxon>
    </lineage>
</organism>
<evidence type="ECO:0000313" key="4">
    <source>
        <dbReference type="EMBL" id="RKF65898.1"/>
    </source>
</evidence>
<dbReference type="EMBL" id="MCBQ01011556">
    <property type="protein sequence ID" value="RKF65898.1"/>
    <property type="molecule type" value="Genomic_DNA"/>
</dbReference>
<dbReference type="Proteomes" id="UP000283383">
    <property type="component" value="Unassembled WGS sequence"/>
</dbReference>
<dbReference type="AlphaFoldDB" id="A0A420I8B2"/>
<comment type="caution">
    <text evidence="4">The sequence shown here is derived from an EMBL/GenBank/DDBJ whole genome shotgun (WGS) entry which is preliminary data.</text>
</comment>
<evidence type="ECO:0000259" key="3">
    <source>
        <dbReference type="SMART" id="SM00382"/>
    </source>
</evidence>
<sequence>MSNIINCTKKTLEVKIRPISSQNNHERPDQKGISRVHLCKDALVELNISPGQVCYLRKLENDEEKKCDHQKKREAIAWLTTEKSLSKKVIQISKTFQEACDFKLSDYLTIEAAGTLCIADVIVLKDLTIDNSTDNIPLLDEADKSHWEWYIRELLGRAEVIFPGMIFKNILLRGPKRNFIVDTVNGSDYRIVKYVEECAVHIITKSTPCSPDSPLINKRLQIIDISGFDQALLKLNRFLSNFDKNFKLKWAQRSCAVLLHGGHGTGKTFLINKIINLGWAKSIFRIDTDSKPSTIRTLFRDAKLSQPSIIVMDDLELIVSKEDIVSLTIAKVIGEELDILSQTSDLYLPRVLVLAATLCAGNIPLILKKRGRLRTEILLPIPDAVSRKSILKSLDPPLPTDIYDEVLERLAERTHAYTAEDLVSLLDTACEIGEERAEKDEALNDEDYSLSQSDIEKALQLVRPTAMHDISLKPPTVRWDQIGGQDSVKKALRRAVETPLLYPERMKRIGATAKKGLLLYGPPGCSKTLSAQAMATEIGFNFFAVKGAELLNMYVGESERAIRDVFVRARTASPSIIFFDEIESIGGKREKNGRSTGVNVLTTLLNEMDGIETLKGVTVLAATNQPQALDLALLRPGRFDKLLYVAPPDLAGREEILHVKKRTMDFADDVNICELAKLTEGYSGAEIVGICQTACDEAMEKCEASGTELQVHMEDFIIAMKSVKKQITPEMIAGYERWAAGKWGAT</sequence>
<protein>
    <submittedName>
        <fullName evidence="4">ATPase family gene 2 protein</fullName>
    </submittedName>
</protein>
<name>A0A420I8B2_9PEZI</name>
<dbReference type="PROSITE" id="PS00674">
    <property type="entry name" value="AAA"/>
    <property type="match status" value="1"/>
</dbReference>
<keyword evidence="5" id="KW-1185">Reference proteome</keyword>
<dbReference type="SMART" id="SM00382">
    <property type="entry name" value="AAA"/>
    <property type="match status" value="2"/>
</dbReference>
<dbReference type="InterPro" id="IPR003960">
    <property type="entry name" value="ATPase_AAA_CS"/>
</dbReference>
<dbReference type="FunFam" id="3.40.50.300:FF:001721">
    <property type="entry name" value="AAA family ATPase, putative"/>
    <property type="match status" value="1"/>
</dbReference>
<feature type="domain" description="AAA+ ATPase" evidence="3">
    <location>
        <begin position="253"/>
        <end position="383"/>
    </location>
</feature>
<dbReference type="PANTHER" id="PTHR23077">
    <property type="entry name" value="AAA-FAMILY ATPASE"/>
    <property type="match status" value="1"/>
</dbReference>
<proteinExistence type="predicted"/>
<dbReference type="InterPro" id="IPR027417">
    <property type="entry name" value="P-loop_NTPase"/>
</dbReference>
<gene>
    <name evidence="4" type="ORF">GcM3_115015</name>
</gene>
<accession>A0A420I8B2</accession>
<dbReference type="InterPro" id="IPR050168">
    <property type="entry name" value="AAA_ATPase_domain"/>
</dbReference>
<dbReference type="GO" id="GO:0005524">
    <property type="term" value="F:ATP binding"/>
    <property type="evidence" value="ECO:0007669"/>
    <property type="project" value="UniProtKB-KW"/>
</dbReference>
<dbReference type="Pfam" id="PF00004">
    <property type="entry name" value="AAA"/>
    <property type="match status" value="2"/>
</dbReference>
<dbReference type="STRING" id="62708.A0A420I8B2"/>
<dbReference type="Gene3D" id="1.10.8.60">
    <property type="match status" value="2"/>
</dbReference>
<dbReference type="Pfam" id="PF17862">
    <property type="entry name" value="AAA_lid_3"/>
    <property type="match status" value="1"/>
</dbReference>
<dbReference type="InterPro" id="IPR003959">
    <property type="entry name" value="ATPase_AAA_core"/>
</dbReference>
<dbReference type="GO" id="GO:0005737">
    <property type="term" value="C:cytoplasm"/>
    <property type="evidence" value="ECO:0007669"/>
    <property type="project" value="TreeGrafter"/>
</dbReference>
<dbReference type="PANTHER" id="PTHR23077:SF27">
    <property type="entry name" value="ATPASE FAMILY GENE 2 PROTEIN HOMOLOG A"/>
    <property type="match status" value="1"/>
</dbReference>
<evidence type="ECO:0000256" key="1">
    <source>
        <dbReference type="ARBA" id="ARBA00022741"/>
    </source>
</evidence>
<dbReference type="SUPFAM" id="SSF52540">
    <property type="entry name" value="P-loop containing nucleoside triphosphate hydrolases"/>
    <property type="match status" value="2"/>
</dbReference>
<keyword evidence="1" id="KW-0547">Nucleotide-binding</keyword>
<keyword evidence="2" id="KW-0067">ATP-binding</keyword>
<evidence type="ECO:0000256" key="2">
    <source>
        <dbReference type="ARBA" id="ARBA00022840"/>
    </source>
</evidence>
<dbReference type="GO" id="GO:0016887">
    <property type="term" value="F:ATP hydrolysis activity"/>
    <property type="evidence" value="ECO:0007669"/>
    <property type="project" value="InterPro"/>
</dbReference>